<dbReference type="PANTHER" id="PTHR13696:SF99">
    <property type="entry name" value="COBYRINIC ACID AC-DIAMIDE SYNTHASE"/>
    <property type="match status" value="1"/>
</dbReference>
<dbReference type="EMBL" id="VCKX01000119">
    <property type="protein sequence ID" value="TMR29485.1"/>
    <property type="molecule type" value="Genomic_DNA"/>
</dbReference>
<evidence type="ECO:0000313" key="3">
    <source>
        <dbReference type="Proteomes" id="UP000306628"/>
    </source>
</evidence>
<dbReference type="InterPro" id="IPR027417">
    <property type="entry name" value="P-loop_NTPase"/>
</dbReference>
<evidence type="ECO:0000259" key="1">
    <source>
        <dbReference type="Pfam" id="PF13614"/>
    </source>
</evidence>
<dbReference type="Pfam" id="PF13614">
    <property type="entry name" value="AAA_31"/>
    <property type="match status" value="1"/>
</dbReference>
<dbReference type="InterPro" id="IPR025669">
    <property type="entry name" value="AAA_dom"/>
</dbReference>
<dbReference type="RefSeq" id="WP_138693605.1">
    <property type="nucleotide sequence ID" value="NZ_JBHSAZ010000041.1"/>
</dbReference>
<dbReference type="PANTHER" id="PTHR13696">
    <property type="entry name" value="P-LOOP CONTAINING NUCLEOSIDE TRIPHOSPHATE HYDROLASE"/>
    <property type="match status" value="1"/>
</dbReference>
<reference evidence="2 3" key="1">
    <citation type="submission" date="2019-05" db="EMBL/GenBank/DDBJ databases">
        <title>Draft genome sequence of Nonomuraea zeae DSM 100528.</title>
        <authorList>
            <person name="Saricaoglu S."/>
            <person name="Isik K."/>
        </authorList>
    </citation>
    <scope>NUCLEOTIDE SEQUENCE [LARGE SCALE GENOMIC DNA]</scope>
    <source>
        <strain evidence="2 3">DSM 100528</strain>
    </source>
</reference>
<dbReference type="InterPro" id="IPR050678">
    <property type="entry name" value="DNA_Partitioning_ATPase"/>
</dbReference>
<sequence>MTFPHTASRSQAWSTQEIVESIRPKLRRVMIVLNNKGGAGKTTTTANISAQLAAALHAAGSSKRVLAIDLDPQGNLGLDLGHQGKPGDDEGQSVIDVVEGTGGLHIIKDVRPQLDVVPGGKILKRITASMIGTRSIDPRREILLSLAEALAEVAHDYEWILIDCPPNLADLQHLAAVAAEYVLIPVCFDQGAIQGLEGVSEVFDVATRLNPSITPLGVLLFGFDRQHLRKIRDEDGDVIGLKEIGFLAKKRREIMEVLGDSGIPIFQTVITRAVNVADQCRKHGRVFAELADLTAGSDWKRHAKQHQLTLSTESAETSAIEMEEATAEIIKRAMTLEAEAYA</sequence>
<feature type="domain" description="AAA" evidence="1">
    <location>
        <begin position="28"/>
        <end position="212"/>
    </location>
</feature>
<dbReference type="OrthoDB" id="69313at2"/>
<dbReference type="Gene3D" id="3.40.50.300">
    <property type="entry name" value="P-loop containing nucleotide triphosphate hydrolases"/>
    <property type="match status" value="1"/>
</dbReference>
<dbReference type="SUPFAM" id="SSF52540">
    <property type="entry name" value="P-loop containing nucleoside triphosphate hydrolases"/>
    <property type="match status" value="1"/>
</dbReference>
<proteinExistence type="predicted"/>
<name>A0A5S4G8Y9_9ACTN</name>
<dbReference type="CDD" id="cd02042">
    <property type="entry name" value="ParAB_family"/>
    <property type="match status" value="1"/>
</dbReference>
<gene>
    <name evidence="2" type="ORF">ETD85_32340</name>
</gene>
<comment type="caution">
    <text evidence="2">The sequence shown here is derived from an EMBL/GenBank/DDBJ whole genome shotgun (WGS) entry which is preliminary data.</text>
</comment>
<dbReference type="Proteomes" id="UP000306628">
    <property type="component" value="Unassembled WGS sequence"/>
</dbReference>
<keyword evidence="3" id="KW-1185">Reference proteome</keyword>
<protein>
    <submittedName>
        <fullName evidence="2">ParA family protein</fullName>
    </submittedName>
</protein>
<dbReference type="AlphaFoldDB" id="A0A5S4G8Y9"/>
<evidence type="ECO:0000313" key="2">
    <source>
        <dbReference type="EMBL" id="TMR29485.1"/>
    </source>
</evidence>
<accession>A0A5S4G8Y9</accession>
<organism evidence="2 3">
    <name type="scientific">Nonomuraea zeae</name>
    <dbReference type="NCBI Taxonomy" id="1642303"/>
    <lineage>
        <taxon>Bacteria</taxon>
        <taxon>Bacillati</taxon>
        <taxon>Actinomycetota</taxon>
        <taxon>Actinomycetes</taxon>
        <taxon>Streptosporangiales</taxon>
        <taxon>Streptosporangiaceae</taxon>
        <taxon>Nonomuraea</taxon>
    </lineage>
</organism>